<keyword evidence="2" id="KW-0472">Membrane</keyword>
<sequence>MTSSSSFRKLSLTIHITSSLGWFGAVAVFLALAVTEVSSQDQVVVRAASLVMSVTTWSVIVPFALLSGLTGVISSLSSKWGLMRYYWVLFKLAITLVITLILFVHTRPIDLLAQTAATTPPLLTRLHGTQIQLVIASSAALVVLLVLTVLSIYKPRGMTRYGWRTQNVQRHKMDPEKQRSPDSLLPMKERKHL</sequence>
<dbReference type="AlphaFoldDB" id="A0A8J3J421"/>
<comment type="caution">
    <text evidence="3">The sequence shown here is derived from an EMBL/GenBank/DDBJ whole genome shotgun (WGS) entry which is preliminary data.</text>
</comment>
<keyword evidence="2" id="KW-1133">Transmembrane helix</keyword>
<dbReference type="Proteomes" id="UP000597444">
    <property type="component" value="Unassembled WGS sequence"/>
</dbReference>
<evidence type="ECO:0000256" key="1">
    <source>
        <dbReference type="SAM" id="MobiDB-lite"/>
    </source>
</evidence>
<proteinExistence type="predicted"/>
<dbReference type="EMBL" id="BNJK01000004">
    <property type="protein sequence ID" value="GHP01177.1"/>
    <property type="molecule type" value="Genomic_DNA"/>
</dbReference>
<feature type="transmembrane region" description="Helical" evidence="2">
    <location>
        <begin position="12"/>
        <end position="34"/>
    </location>
</feature>
<evidence type="ECO:0008006" key="5">
    <source>
        <dbReference type="Google" id="ProtNLM"/>
    </source>
</evidence>
<protein>
    <recommendedName>
        <fullName evidence="5">DUF2269 domain-containing protein</fullName>
    </recommendedName>
</protein>
<feature type="transmembrane region" description="Helical" evidence="2">
    <location>
        <begin position="85"/>
        <end position="104"/>
    </location>
</feature>
<reference evidence="3" key="1">
    <citation type="submission" date="2020-10" db="EMBL/GenBank/DDBJ databases">
        <title>Taxonomic study of unclassified bacteria belonging to the class Ktedonobacteria.</title>
        <authorList>
            <person name="Yabe S."/>
            <person name="Wang C.M."/>
            <person name="Zheng Y."/>
            <person name="Sakai Y."/>
            <person name="Cavaletti L."/>
            <person name="Monciardini P."/>
            <person name="Donadio S."/>
        </authorList>
    </citation>
    <scope>NUCLEOTIDE SEQUENCE</scope>
    <source>
        <strain evidence="3">ID150040</strain>
    </source>
</reference>
<feature type="compositionally biased region" description="Basic and acidic residues" evidence="1">
    <location>
        <begin position="171"/>
        <end position="180"/>
    </location>
</feature>
<dbReference type="RefSeq" id="WP_220211732.1">
    <property type="nucleotide sequence ID" value="NZ_BNJK01000004.1"/>
</dbReference>
<keyword evidence="2" id="KW-0812">Transmembrane</keyword>
<gene>
    <name evidence="3" type="ORF">KSF_112240</name>
</gene>
<accession>A0A8J3J421</accession>
<evidence type="ECO:0000313" key="4">
    <source>
        <dbReference type="Proteomes" id="UP000597444"/>
    </source>
</evidence>
<organism evidence="3 4">
    <name type="scientific">Reticulibacter mediterranei</name>
    <dbReference type="NCBI Taxonomy" id="2778369"/>
    <lineage>
        <taxon>Bacteria</taxon>
        <taxon>Bacillati</taxon>
        <taxon>Chloroflexota</taxon>
        <taxon>Ktedonobacteria</taxon>
        <taxon>Ktedonobacterales</taxon>
        <taxon>Reticulibacteraceae</taxon>
        <taxon>Reticulibacter</taxon>
    </lineage>
</organism>
<feature type="transmembrane region" description="Helical" evidence="2">
    <location>
        <begin position="131"/>
        <end position="153"/>
    </location>
</feature>
<name>A0A8J3J421_9CHLR</name>
<evidence type="ECO:0000313" key="3">
    <source>
        <dbReference type="EMBL" id="GHP01177.1"/>
    </source>
</evidence>
<feature type="transmembrane region" description="Helical" evidence="2">
    <location>
        <begin position="54"/>
        <end position="73"/>
    </location>
</feature>
<keyword evidence="4" id="KW-1185">Reference proteome</keyword>
<feature type="region of interest" description="Disordered" evidence="1">
    <location>
        <begin position="169"/>
        <end position="193"/>
    </location>
</feature>
<evidence type="ECO:0000256" key="2">
    <source>
        <dbReference type="SAM" id="Phobius"/>
    </source>
</evidence>